<dbReference type="InterPro" id="IPR046938">
    <property type="entry name" value="DNA_clamp_sf"/>
</dbReference>
<protein>
    <recommendedName>
        <fullName evidence="2">DNA repair protein rad9</fullName>
    </recommendedName>
</protein>
<organism evidence="4 5">
    <name type="scientific">Trichoderma asperellum</name>
    <name type="common">Filamentous fungus</name>
    <dbReference type="NCBI Taxonomy" id="101201"/>
    <lineage>
        <taxon>Eukaryota</taxon>
        <taxon>Fungi</taxon>
        <taxon>Dikarya</taxon>
        <taxon>Ascomycota</taxon>
        <taxon>Pezizomycotina</taxon>
        <taxon>Sordariomycetes</taxon>
        <taxon>Hypocreomycetidae</taxon>
        <taxon>Hypocreales</taxon>
        <taxon>Hypocreaceae</taxon>
        <taxon>Trichoderma</taxon>
    </lineage>
</organism>
<comment type="caution">
    <text evidence="4">The sequence shown here is derived from an EMBL/GenBank/DDBJ whole genome shotgun (WGS) entry which is preliminary data.</text>
</comment>
<dbReference type="InterPro" id="IPR007268">
    <property type="entry name" value="Rad9/Ddc1"/>
</dbReference>
<sequence length="397" mass="44049">MAILTFTLSEEGVTAFRDALNCLSKFSEDVSIEARKDSFFLSTMNTSKSAYASFRFATNRFFGRYQYQATGQFQDKFYCSMYIREALYHWSISSRTLKQLVDHFGPGTEYLEVNTDGDHVNFTCFSEKTISDDAVLKKPLHTSISVETDEFDDIDVEDKLQIVVSIKDIRAITQHAAITGNAIAARYSLPARPMQLSYASDAISCEFLIMTVGERGGNPAQRTKKARKGASSSSNHIPPHLEATSRRTSAAPSQTSAEIQRQQSEMPPPASSRQPPNPTPRLSAAKASASRIGAFDFRPSQRPPPPTLRSESLFVEDEAWEPVRDEDEDGDEDARLEWDHSADPNPSISHMSRGDDIRTGSYEPTNDIDATGAAAESTYVDPTQRLSDVKGLNLFPD</sequence>
<dbReference type="InterPro" id="IPR026584">
    <property type="entry name" value="Rad9"/>
</dbReference>
<evidence type="ECO:0000313" key="5">
    <source>
        <dbReference type="Proteomes" id="UP000517252"/>
    </source>
</evidence>
<dbReference type="GO" id="GO:0000076">
    <property type="term" value="P:DNA replication checkpoint signaling"/>
    <property type="evidence" value="ECO:0007669"/>
    <property type="project" value="TreeGrafter"/>
</dbReference>
<gene>
    <name evidence="4" type="ORF">TASIC1_0011020700</name>
</gene>
<dbReference type="Pfam" id="PF04139">
    <property type="entry name" value="Rad9"/>
    <property type="match status" value="2"/>
</dbReference>
<dbReference type="SUPFAM" id="SSF55979">
    <property type="entry name" value="DNA clamp"/>
    <property type="match status" value="1"/>
</dbReference>
<reference evidence="4 5" key="1">
    <citation type="submission" date="2020-07" db="EMBL/GenBank/DDBJ databases">
        <title>Trichoderma asperellum IC-1 whole genome shotgun sequence.</title>
        <authorList>
            <person name="Kanamasa S."/>
            <person name="Takahashi H."/>
        </authorList>
    </citation>
    <scope>NUCLEOTIDE SEQUENCE [LARGE SCALE GENOMIC DNA]</scope>
    <source>
        <strain evidence="4 5">IC-1</strain>
    </source>
</reference>
<name>A0A6V8R2S0_TRIAP</name>
<dbReference type="GO" id="GO:0030896">
    <property type="term" value="C:checkpoint clamp complex"/>
    <property type="evidence" value="ECO:0007669"/>
    <property type="project" value="UniProtKB-UniRule"/>
</dbReference>
<comment type="function">
    <text evidence="2">Acts in DNA repair and mutagenesis. Involved in promoting resistance to ionizing radiation and UV light, as well as regulating cell cycle progression after irradiation.</text>
</comment>
<proteinExistence type="inferred from homology"/>
<dbReference type="GO" id="GO:0031573">
    <property type="term" value="P:mitotic intra-S DNA damage checkpoint signaling"/>
    <property type="evidence" value="ECO:0007669"/>
    <property type="project" value="TreeGrafter"/>
</dbReference>
<dbReference type="PIRSF" id="PIRSF009303">
    <property type="entry name" value="Cell_cycle_RAD9"/>
    <property type="match status" value="1"/>
</dbReference>
<dbReference type="Gene3D" id="3.70.10.10">
    <property type="match status" value="2"/>
</dbReference>
<accession>A0A6V8R2S0</accession>
<dbReference type="GO" id="GO:0071479">
    <property type="term" value="P:cellular response to ionizing radiation"/>
    <property type="evidence" value="ECO:0007669"/>
    <property type="project" value="TreeGrafter"/>
</dbReference>
<evidence type="ECO:0000256" key="3">
    <source>
        <dbReference type="SAM" id="MobiDB-lite"/>
    </source>
</evidence>
<evidence type="ECO:0000256" key="2">
    <source>
        <dbReference type="PIRNR" id="PIRNR009303"/>
    </source>
</evidence>
<feature type="compositionally biased region" description="Acidic residues" evidence="3">
    <location>
        <begin position="314"/>
        <end position="332"/>
    </location>
</feature>
<evidence type="ECO:0000313" key="4">
    <source>
        <dbReference type="EMBL" id="GFP58840.1"/>
    </source>
</evidence>
<dbReference type="PANTHER" id="PTHR15237">
    <property type="entry name" value="DNA REPAIR PROTEIN RAD9"/>
    <property type="match status" value="1"/>
</dbReference>
<dbReference type="AlphaFoldDB" id="A0A6V8R2S0"/>
<feature type="region of interest" description="Disordered" evidence="3">
    <location>
        <begin position="215"/>
        <end position="397"/>
    </location>
</feature>
<feature type="compositionally biased region" description="Polar residues" evidence="3">
    <location>
        <begin position="246"/>
        <end position="265"/>
    </location>
</feature>
<dbReference type="EMBL" id="BLZH01000011">
    <property type="protein sequence ID" value="GFP58840.1"/>
    <property type="molecule type" value="Genomic_DNA"/>
</dbReference>
<comment type="similarity">
    <text evidence="1 2">Belongs to the rad9 family.</text>
</comment>
<keyword evidence="2" id="KW-0227">DNA damage</keyword>
<dbReference type="GO" id="GO:0006281">
    <property type="term" value="P:DNA repair"/>
    <property type="evidence" value="ECO:0007669"/>
    <property type="project" value="UniProtKB-UniRule"/>
</dbReference>
<dbReference type="PANTHER" id="PTHR15237:SF0">
    <property type="entry name" value="CELL CYCLE CHECKPOINT CONTROL PROTEIN"/>
    <property type="match status" value="1"/>
</dbReference>
<dbReference type="OrthoDB" id="60092at2759"/>
<evidence type="ECO:0000256" key="1">
    <source>
        <dbReference type="ARBA" id="ARBA00008494"/>
    </source>
</evidence>
<feature type="compositionally biased region" description="Pro residues" evidence="3">
    <location>
        <begin position="266"/>
        <end position="279"/>
    </location>
</feature>
<feature type="compositionally biased region" description="Basic and acidic residues" evidence="3">
    <location>
        <begin position="333"/>
        <end position="342"/>
    </location>
</feature>
<dbReference type="Proteomes" id="UP000517252">
    <property type="component" value="Unassembled WGS sequence"/>
</dbReference>